<keyword evidence="1" id="KW-0472">Membrane</keyword>
<protein>
    <submittedName>
        <fullName evidence="2">Uncharacterized protein</fullName>
    </submittedName>
</protein>
<dbReference type="RefSeq" id="WP_076615525.1">
    <property type="nucleotide sequence ID" value="NZ_CP019323.1"/>
</dbReference>
<evidence type="ECO:0000313" key="3">
    <source>
        <dbReference type="Proteomes" id="UP000187499"/>
    </source>
</evidence>
<organism evidence="2 3">
    <name type="scientific">Companilactobacillus allii</name>
    <dbReference type="NCBI Taxonomy" id="1847728"/>
    <lineage>
        <taxon>Bacteria</taxon>
        <taxon>Bacillati</taxon>
        <taxon>Bacillota</taxon>
        <taxon>Bacilli</taxon>
        <taxon>Lactobacillales</taxon>
        <taxon>Lactobacillaceae</taxon>
        <taxon>Companilactobacillus</taxon>
    </lineage>
</organism>
<keyword evidence="3" id="KW-1185">Reference proteome</keyword>
<evidence type="ECO:0000313" key="2">
    <source>
        <dbReference type="EMBL" id="APX72390.1"/>
    </source>
</evidence>
<dbReference type="KEGG" id="lalw:BTM29_07365"/>
<dbReference type="EMBL" id="CP019323">
    <property type="protein sequence ID" value="APX72390.1"/>
    <property type="molecule type" value="Genomic_DNA"/>
</dbReference>
<name>A0A1P8Q3G3_9LACO</name>
<proteinExistence type="predicted"/>
<gene>
    <name evidence="2" type="ORF">BTM29_07365</name>
</gene>
<dbReference type="Proteomes" id="UP000187499">
    <property type="component" value="Chromosome"/>
</dbReference>
<feature type="transmembrane region" description="Helical" evidence="1">
    <location>
        <begin position="12"/>
        <end position="34"/>
    </location>
</feature>
<sequence length="72" mass="8408">MNRIHQKHEGAIILNAVMILSIAILVIGFSNAYFDRQVRSYQKLDEIYKQEITNNAESTEQLKFWEALQPLN</sequence>
<reference evidence="3" key="1">
    <citation type="submission" date="2016-12" db="EMBL/GenBank/DDBJ databases">
        <authorList>
            <person name="Jung M.Y."/>
            <person name="Lee S.H."/>
        </authorList>
    </citation>
    <scope>NUCLEOTIDE SEQUENCE [LARGE SCALE GENOMIC DNA]</scope>
    <source>
        <strain evidence="3">WiKim39</strain>
    </source>
</reference>
<accession>A0A1P8Q3G3</accession>
<dbReference type="OrthoDB" id="2299243at2"/>
<keyword evidence="1" id="KW-1133">Transmembrane helix</keyword>
<keyword evidence="1" id="KW-0812">Transmembrane</keyword>
<dbReference type="AlphaFoldDB" id="A0A1P8Q3G3"/>
<evidence type="ECO:0000256" key="1">
    <source>
        <dbReference type="SAM" id="Phobius"/>
    </source>
</evidence>
<dbReference type="STRING" id="1847728.BTM29_07365"/>